<reference evidence="1 2" key="1">
    <citation type="submission" date="2020-10" db="EMBL/GenBank/DDBJ databases">
        <title>Identification of Nocardia species via Next-generation sequencing and recognition of intraspecies genetic diversity.</title>
        <authorList>
            <person name="Li P."/>
            <person name="Li P."/>
            <person name="Lu B."/>
        </authorList>
    </citation>
    <scope>NUCLEOTIDE SEQUENCE [LARGE SCALE GENOMIC DNA]</scope>
    <source>
        <strain evidence="1 2">BJ06-0157</strain>
    </source>
</reference>
<dbReference type="Proteomes" id="UP000702209">
    <property type="component" value="Unassembled WGS sequence"/>
</dbReference>
<evidence type="ECO:0000313" key="1">
    <source>
        <dbReference type="EMBL" id="MBF6302679.1"/>
    </source>
</evidence>
<proteinExistence type="predicted"/>
<dbReference type="EMBL" id="JADLQX010000051">
    <property type="protein sequence ID" value="MBF6302679.1"/>
    <property type="molecule type" value="Genomic_DNA"/>
</dbReference>
<keyword evidence="2" id="KW-1185">Reference proteome</keyword>
<organism evidence="1 2">
    <name type="scientific">Nocardia amamiensis</name>
    <dbReference type="NCBI Taxonomy" id="404578"/>
    <lineage>
        <taxon>Bacteria</taxon>
        <taxon>Bacillati</taxon>
        <taxon>Actinomycetota</taxon>
        <taxon>Actinomycetes</taxon>
        <taxon>Mycobacteriales</taxon>
        <taxon>Nocardiaceae</taxon>
        <taxon>Nocardia</taxon>
    </lineage>
</organism>
<evidence type="ECO:0000313" key="2">
    <source>
        <dbReference type="Proteomes" id="UP000702209"/>
    </source>
</evidence>
<name>A0ABS0D1K1_9NOCA</name>
<comment type="caution">
    <text evidence="1">The sequence shown here is derived from an EMBL/GenBank/DDBJ whole genome shotgun (WGS) entry which is preliminary data.</text>
</comment>
<protein>
    <submittedName>
        <fullName evidence="1">Uncharacterized protein</fullName>
    </submittedName>
</protein>
<sequence length="171" mass="18105">MEHTALALNAKQGLVGGKRAVDFVRAAGLTGVLAAFESALAEQPHVLYEVRRLARRTQTGGTKMVARSVRSVRSVDVGSREKMAAWLDGAPLRVDIGGPDGSPVLVDTRRELGADGIARAVVPGRDGTGPHELEHFFVVAPAVVADKERPGFADWWAQATGTDLALFPISA</sequence>
<accession>A0ABS0D1K1</accession>
<dbReference type="RefSeq" id="WP_195133861.1">
    <property type="nucleotide sequence ID" value="NZ_JADLQX010000051.1"/>
</dbReference>
<gene>
    <name evidence="1" type="ORF">IU459_34870</name>
</gene>